<dbReference type="RefSeq" id="XP_015465858.1">
    <property type="nucleotide sequence ID" value="XM_015613314.1"/>
</dbReference>
<dbReference type="PANTHER" id="PTHR12775">
    <property type="entry name" value="PROTEIN C20ORF43 HOMOLOG"/>
    <property type="match status" value="1"/>
</dbReference>
<accession>A0A0V1PUM1</accession>
<dbReference type="PANTHER" id="PTHR12775:SF0">
    <property type="entry name" value="REPLICATION TERMINATION FACTOR 2"/>
    <property type="match status" value="1"/>
</dbReference>
<dbReference type="EMBL" id="LMYN01000122">
    <property type="protein sequence ID" value="KRZ99755.1"/>
    <property type="molecule type" value="Genomic_DNA"/>
</dbReference>
<dbReference type="OrthoDB" id="247013at2759"/>
<feature type="compositionally biased region" description="Basic residues" evidence="2">
    <location>
        <begin position="223"/>
        <end position="234"/>
    </location>
</feature>
<evidence type="ECO:0000313" key="4">
    <source>
        <dbReference type="Proteomes" id="UP000054251"/>
    </source>
</evidence>
<dbReference type="CDD" id="cd16653">
    <property type="entry name" value="RING-like_Rtf2"/>
    <property type="match status" value="1"/>
</dbReference>
<evidence type="ECO:0000313" key="3">
    <source>
        <dbReference type="EMBL" id="KRZ99755.1"/>
    </source>
</evidence>
<dbReference type="GeneID" id="26841494"/>
<dbReference type="AlphaFoldDB" id="A0A0V1PUM1"/>
<gene>
    <name evidence="3" type="ORF">AC631_04485</name>
</gene>
<evidence type="ECO:0000256" key="2">
    <source>
        <dbReference type="SAM" id="MobiDB-lite"/>
    </source>
</evidence>
<reference evidence="3 4" key="1">
    <citation type="submission" date="2015-11" db="EMBL/GenBank/DDBJ databases">
        <title>The genome of Debaryomyces fabryi.</title>
        <authorList>
            <person name="Tafer H."/>
            <person name="Lopandic K."/>
        </authorList>
    </citation>
    <scope>NUCLEOTIDE SEQUENCE [LARGE SCALE GENOMIC DNA]</scope>
    <source>
        <strain evidence="3 4">CBS 789</strain>
    </source>
</reference>
<feature type="compositionally biased region" description="Polar residues" evidence="2">
    <location>
        <begin position="255"/>
        <end position="264"/>
    </location>
</feature>
<evidence type="ECO:0000256" key="1">
    <source>
        <dbReference type="ARBA" id="ARBA00009885"/>
    </source>
</evidence>
<feature type="compositionally biased region" description="Basic and acidic residues" evidence="2">
    <location>
        <begin position="235"/>
        <end position="251"/>
    </location>
</feature>
<dbReference type="GO" id="GO:0005634">
    <property type="term" value="C:nucleus"/>
    <property type="evidence" value="ECO:0007669"/>
    <property type="project" value="TreeGrafter"/>
</dbReference>
<dbReference type="InterPro" id="IPR027799">
    <property type="entry name" value="Rtf2_RING-finger"/>
</dbReference>
<comment type="similarity">
    <text evidence="1">Belongs to the rtf2 family.</text>
</comment>
<feature type="region of interest" description="Disordered" evidence="2">
    <location>
        <begin position="223"/>
        <end position="264"/>
    </location>
</feature>
<name>A0A0V1PUM1_9ASCO</name>
<comment type="caution">
    <text evidence="3">The sequence shown here is derived from an EMBL/GenBank/DDBJ whole genome shotgun (WGS) entry which is preliminary data.</text>
</comment>
<proteinExistence type="inferred from homology"/>
<dbReference type="Proteomes" id="UP000054251">
    <property type="component" value="Unassembled WGS sequence"/>
</dbReference>
<dbReference type="GO" id="GO:0006274">
    <property type="term" value="P:DNA replication termination"/>
    <property type="evidence" value="ECO:0007669"/>
    <property type="project" value="TreeGrafter"/>
</dbReference>
<dbReference type="Pfam" id="PF04641">
    <property type="entry name" value="Rtf2"/>
    <property type="match status" value="1"/>
</dbReference>
<organism evidence="3 4">
    <name type="scientific">Debaryomyces fabryi</name>
    <dbReference type="NCBI Taxonomy" id="58627"/>
    <lineage>
        <taxon>Eukaryota</taxon>
        <taxon>Fungi</taxon>
        <taxon>Dikarya</taxon>
        <taxon>Ascomycota</taxon>
        <taxon>Saccharomycotina</taxon>
        <taxon>Pichiomycetes</taxon>
        <taxon>Debaryomycetaceae</taxon>
        <taxon>Debaryomyces</taxon>
    </lineage>
</organism>
<dbReference type="InterPro" id="IPR006735">
    <property type="entry name" value="Rtf2"/>
</dbReference>
<sequence>MGNDGGTIAKRQDILSLHSYGKNGENEKVQIADDDENSDLTKCALSSSLLYGPEDPVIVGDYKGKLYDKLEVLKYMLKQKSNNNDFIDTKGNEVTNISSPFSHLRSLRDIIDVHVNWKLNSAGLRPTIECPVTKELNSNTVYAYLRPCGCVLSFKILEGLDKYFSEKGNKSDNGMKDFDCPNCGEMFCFKYDVVILNPRDVKERTEFNKRTFNLLQDLKLTHSKKPMKIKKKKKDTSEPKGLSDSRKRREDADETTNLTKKTKI</sequence>
<keyword evidence="4" id="KW-1185">Reference proteome</keyword>
<protein>
    <submittedName>
        <fullName evidence="3">Uncharacterized protein</fullName>
    </submittedName>
</protein>